<name>A0ABT6KKD4_9MICO</name>
<dbReference type="InterPro" id="IPR009057">
    <property type="entry name" value="Homeodomain-like_sf"/>
</dbReference>
<dbReference type="EMBL" id="JARXVQ010000001">
    <property type="protein sequence ID" value="MDH6180468.1"/>
    <property type="molecule type" value="Genomic_DNA"/>
</dbReference>
<organism evidence="1 2">
    <name type="scientific">Antiquaquibacter oligotrophicus</name>
    <dbReference type="NCBI Taxonomy" id="2880260"/>
    <lineage>
        <taxon>Bacteria</taxon>
        <taxon>Bacillati</taxon>
        <taxon>Actinomycetota</taxon>
        <taxon>Actinomycetes</taxon>
        <taxon>Micrococcales</taxon>
        <taxon>Microbacteriaceae</taxon>
        <taxon>Antiquaquibacter</taxon>
    </lineage>
</organism>
<keyword evidence="2" id="KW-1185">Reference proteome</keyword>
<dbReference type="RefSeq" id="WP_322132819.1">
    <property type="nucleotide sequence ID" value="NZ_CP085036.1"/>
</dbReference>
<reference evidence="1 2" key="1">
    <citation type="submission" date="2023-04" db="EMBL/GenBank/DDBJ databases">
        <title>Genome Encyclopedia of Bacteria and Archaea VI: Functional Genomics of Type Strains.</title>
        <authorList>
            <person name="Whitman W."/>
        </authorList>
    </citation>
    <scope>NUCLEOTIDE SEQUENCE [LARGE SCALE GENOMIC DNA]</scope>
    <source>
        <strain evidence="1 2">SG_E_30_P1</strain>
    </source>
</reference>
<gene>
    <name evidence="1" type="ORF">M2152_000650</name>
</gene>
<dbReference type="InterPro" id="IPR036271">
    <property type="entry name" value="Tet_transcr_reg_TetR-rel_C_sf"/>
</dbReference>
<evidence type="ECO:0000313" key="1">
    <source>
        <dbReference type="EMBL" id="MDH6180468.1"/>
    </source>
</evidence>
<dbReference type="SUPFAM" id="SSF48498">
    <property type="entry name" value="Tetracyclin repressor-like, C-terminal domain"/>
    <property type="match status" value="1"/>
</dbReference>
<accession>A0ABT6KKD4</accession>
<dbReference type="SUPFAM" id="SSF46689">
    <property type="entry name" value="Homeodomain-like"/>
    <property type="match status" value="1"/>
</dbReference>
<dbReference type="Proteomes" id="UP001160142">
    <property type="component" value="Unassembled WGS sequence"/>
</dbReference>
<evidence type="ECO:0000313" key="2">
    <source>
        <dbReference type="Proteomes" id="UP001160142"/>
    </source>
</evidence>
<comment type="caution">
    <text evidence="1">The sequence shown here is derived from an EMBL/GenBank/DDBJ whole genome shotgun (WGS) entry which is preliminary data.</text>
</comment>
<protein>
    <submittedName>
        <fullName evidence="1">AcrR family transcriptional regulator</fullName>
    </submittedName>
</protein>
<proteinExistence type="predicted"/>
<dbReference type="Gene3D" id="1.10.357.10">
    <property type="entry name" value="Tetracycline Repressor, domain 2"/>
    <property type="match status" value="1"/>
</dbReference>
<sequence length="204" mass="22363">MGRPKVSLLSRERIARAALEVADDHGRLTLTQLAKHLGVTSPSLYNYVGGLDEVLELMRETIHREQGPKIDRSWPWQEVLRHVAYHDRNSIGQHPWLAADLMISEMTAEEPIASVVDFAEVLRGAGFTSEEVYQVIGTVDLLTAGGALDLGAPDQVFPVETESADHALGESLRANPKGRGRADAVFDFAVESLISALELRLASR</sequence>